<evidence type="ECO:0000259" key="2">
    <source>
        <dbReference type="Pfam" id="PF01738"/>
    </source>
</evidence>
<dbReference type="RefSeq" id="WP_420810151.1">
    <property type="nucleotide sequence ID" value="NZ_QPJC01000005.1"/>
</dbReference>
<dbReference type="InterPro" id="IPR002925">
    <property type="entry name" value="Dienelactn_hydro"/>
</dbReference>
<keyword evidence="4" id="KW-1185">Reference proteome</keyword>
<dbReference type="InterPro" id="IPR029058">
    <property type="entry name" value="AB_hydrolase_fold"/>
</dbReference>
<sequence>MSLPAVGAGAGEELIGDLVFPQEVHGLVVFAHGSGSSRHSTRNRWVAEQLRRVGLATLLMDLLTEEEGRLDARTGHLRFDIDLLVRRMLGVIDWLPEHDRTRSLPLGLFGASTGAAAALGAAARRSEVTRAVVSRGGRPDLADEYLAGVRAATLLIVGGQDTDVLALNRQAAEKLRSTHEIHVVAGATHLFEENGALEEVADVAADWFRRRLGGGSTAPPSSLP</sequence>
<reference evidence="3 4" key="1">
    <citation type="submission" date="2018-07" db="EMBL/GenBank/DDBJ databases">
        <title>Genomic Encyclopedia of Type Strains, Phase III (KMG-III): the genomes of soil and plant-associated and newly described type strains.</title>
        <authorList>
            <person name="Whitman W."/>
        </authorList>
    </citation>
    <scope>NUCLEOTIDE SEQUENCE [LARGE SCALE GENOMIC DNA]</scope>
    <source>
        <strain evidence="3 4">CECT 8575</strain>
    </source>
</reference>
<comment type="caution">
    <text evidence="3">The sequence shown here is derived from an EMBL/GenBank/DDBJ whole genome shotgun (WGS) entry which is preliminary data.</text>
</comment>
<organism evidence="3 4">
    <name type="scientific">Halopolyspora algeriensis</name>
    <dbReference type="NCBI Taxonomy" id="1500506"/>
    <lineage>
        <taxon>Bacteria</taxon>
        <taxon>Bacillati</taxon>
        <taxon>Actinomycetota</taxon>
        <taxon>Actinomycetes</taxon>
        <taxon>Actinomycetes incertae sedis</taxon>
        <taxon>Halopolyspora</taxon>
    </lineage>
</organism>
<feature type="domain" description="Dienelactone hydrolase" evidence="2">
    <location>
        <begin position="25"/>
        <end position="206"/>
    </location>
</feature>
<protein>
    <submittedName>
        <fullName evidence="3">Alpha/beta superfamily hydrolase</fullName>
    </submittedName>
</protein>
<dbReference type="SUPFAM" id="SSF53474">
    <property type="entry name" value="alpha/beta-Hydrolases"/>
    <property type="match status" value="1"/>
</dbReference>
<dbReference type="Pfam" id="PF01738">
    <property type="entry name" value="DLH"/>
    <property type="match status" value="1"/>
</dbReference>
<gene>
    <name evidence="3" type="ORF">DFQ14_10594</name>
</gene>
<keyword evidence="3" id="KW-0378">Hydrolase</keyword>
<dbReference type="Proteomes" id="UP000253495">
    <property type="component" value="Unassembled WGS sequence"/>
</dbReference>
<comment type="similarity">
    <text evidence="1">Belongs to the AB hydrolase superfamily.</text>
</comment>
<dbReference type="InterPro" id="IPR050261">
    <property type="entry name" value="FrsA_esterase"/>
</dbReference>
<proteinExistence type="inferred from homology"/>
<dbReference type="PANTHER" id="PTHR22946">
    <property type="entry name" value="DIENELACTONE HYDROLASE DOMAIN-CONTAINING PROTEIN-RELATED"/>
    <property type="match status" value="1"/>
</dbReference>
<dbReference type="GO" id="GO:0016787">
    <property type="term" value="F:hydrolase activity"/>
    <property type="evidence" value="ECO:0007669"/>
    <property type="project" value="UniProtKB-KW"/>
</dbReference>
<accession>A0A368VQ21</accession>
<dbReference type="Gene3D" id="3.40.50.1820">
    <property type="entry name" value="alpha/beta hydrolase"/>
    <property type="match status" value="1"/>
</dbReference>
<dbReference type="EMBL" id="QPJC01000005">
    <property type="protein sequence ID" value="RCW43949.1"/>
    <property type="molecule type" value="Genomic_DNA"/>
</dbReference>
<name>A0A368VQ21_9ACTN</name>
<evidence type="ECO:0000313" key="4">
    <source>
        <dbReference type="Proteomes" id="UP000253495"/>
    </source>
</evidence>
<evidence type="ECO:0000256" key="1">
    <source>
        <dbReference type="ARBA" id="ARBA00008645"/>
    </source>
</evidence>
<dbReference type="AlphaFoldDB" id="A0A368VQ21"/>
<evidence type="ECO:0000313" key="3">
    <source>
        <dbReference type="EMBL" id="RCW43949.1"/>
    </source>
</evidence>